<dbReference type="Proteomes" id="UP000324800">
    <property type="component" value="Unassembled WGS sequence"/>
</dbReference>
<protein>
    <submittedName>
        <fullName evidence="1">Uncharacterized protein</fullName>
    </submittedName>
</protein>
<accession>A0A5J4WSA6</accession>
<evidence type="ECO:0000313" key="2">
    <source>
        <dbReference type="Proteomes" id="UP000324800"/>
    </source>
</evidence>
<evidence type="ECO:0000313" key="1">
    <source>
        <dbReference type="EMBL" id="KAA6397808.1"/>
    </source>
</evidence>
<sequence>MKHPTNSRSIRISSNKAATWICDSIHKGLARPIVTRIFNTWTNETLQEHPPIQILTSVISCLISEISIIIVKRPLWPGTLSLDSQANAQSRDKAQKIKKLFQTIDKSTLRSLSMISFMIYTNLSFTTMIYRGNQVRVKIALHQIKRIGSCPGFGYRSWKKYHFKITNYIQQLLEARISKQVRVTNIRATALTKLTDSGATKEGSKQFISCGQPVENKQTAGLSQ</sequence>
<name>A0A5J4WSA6_9EUKA</name>
<dbReference type="EMBL" id="SNRW01001099">
    <property type="protein sequence ID" value="KAA6397808.1"/>
    <property type="molecule type" value="Genomic_DNA"/>
</dbReference>
<comment type="caution">
    <text evidence="1">The sequence shown here is derived from an EMBL/GenBank/DDBJ whole genome shotgun (WGS) entry which is preliminary data.</text>
</comment>
<gene>
    <name evidence="1" type="ORF">EZS28_006670</name>
</gene>
<dbReference type="AlphaFoldDB" id="A0A5J4WSA6"/>
<reference evidence="1 2" key="1">
    <citation type="submission" date="2019-03" db="EMBL/GenBank/DDBJ databases">
        <title>Single cell metagenomics reveals metabolic interactions within the superorganism composed of flagellate Streblomastix strix and complex community of Bacteroidetes bacteria on its surface.</title>
        <authorList>
            <person name="Treitli S.C."/>
            <person name="Kolisko M."/>
            <person name="Husnik F."/>
            <person name="Keeling P."/>
            <person name="Hampl V."/>
        </authorList>
    </citation>
    <scope>NUCLEOTIDE SEQUENCE [LARGE SCALE GENOMIC DNA]</scope>
    <source>
        <strain evidence="1">ST1C</strain>
    </source>
</reference>
<organism evidence="1 2">
    <name type="scientific">Streblomastix strix</name>
    <dbReference type="NCBI Taxonomy" id="222440"/>
    <lineage>
        <taxon>Eukaryota</taxon>
        <taxon>Metamonada</taxon>
        <taxon>Preaxostyla</taxon>
        <taxon>Oxymonadida</taxon>
        <taxon>Streblomastigidae</taxon>
        <taxon>Streblomastix</taxon>
    </lineage>
</organism>
<proteinExistence type="predicted"/>